<comment type="catalytic activity">
    <reaction evidence="4">
        <text>D-erythrose 4-phosphate + phosphoenolpyruvate + H2O = 7-phospho-2-dehydro-3-deoxy-D-arabino-heptonate + phosphate</text>
        <dbReference type="Rhea" id="RHEA:14717"/>
        <dbReference type="ChEBI" id="CHEBI:15377"/>
        <dbReference type="ChEBI" id="CHEBI:16897"/>
        <dbReference type="ChEBI" id="CHEBI:43474"/>
        <dbReference type="ChEBI" id="CHEBI:58394"/>
        <dbReference type="ChEBI" id="CHEBI:58702"/>
        <dbReference type="EC" id="2.5.1.54"/>
    </reaction>
</comment>
<dbReference type="RefSeq" id="WP_188408911.1">
    <property type="nucleotide sequence ID" value="NZ_BMCP01000001.1"/>
</dbReference>
<evidence type="ECO:0000256" key="3">
    <source>
        <dbReference type="PIRSR" id="PIRSR602480-1"/>
    </source>
</evidence>
<gene>
    <name evidence="5" type="ORF">GCM10007276_13680</name>
</gene>
<keyword evidence="3" id="KW-0170">Cobalt</keyword>
<sequence>MAQLWSPDSWRSKPIVQVPSYPDPAVLKAVEEQLATFPPLVFAGEARKLKRALGKVAAGEAFLLQGGDCAESFAEHGADNIRDFFRVFLQMAVVLTFAASSPVVKVGRVAGQFAKPRSADTETVDGVTLPSYRGDIINDIGFTAEARLPDPQRLLRAYRQSAATLNLLRAFATGGYANLDHVHSWMLGFVKESPQSSKYRELADRITETLDFMRACGVDPEGHPELRTTEIYTSHEALLLNVEEAMTRVDSTSGDWYATSGHMLWIGDRTRQPDHAHVEFCRGVKNPIGIKCGPSLAIDELKRLLDLLDPDNEPGRITLIARFGSDKVADHLPAMVRGLKAEGRNVVWSCDPMHGNTIKATSGYKTRPFERILQEVQAFFAVHRAEGTHAGGIHVEMTGKNVTECTGGARAITDMDLSDRYHTYCDPRLNAEQAIELAFMVAEELKKERLTRERPRVVAAE</sequence>
<proteinExistence type="inferred from homology"/>
<evidence type="ECO:0000256" key="1">
    <source>
        <dbReference type="ARBA" id="ARBA00008911"/>
    </source>
</evidence>
<evidence type="ECO:0000313" key="6">
    <source>
        <dbReference type="Proteomes" id="UP000602745"/>
    </source>
</evidence>
<dbReference type="GO" id="GO:0009073">
    <property type="term" value="P:aromatic amino acid family biosynthetic process"/>
    <property type="evidence" value="ECO:0007669"/>
    <property type="project" value="InterPro"/>
</dbReference>
<dbReference type="GO" id="GO:0003849">
    <property type="term" value="F:3-deoxy-7-phosphoheptulonate synthase activity"/>
    <property type="evidence" value="ECO:0007669"/>
    <property type="project" value="UniProtKB-EC"/>
</dbReference>
<evidence type="ECO:0000256" key="4">
    <source>
        <dbReference type="RuleBase" id="RU363071"/>
    </source>
</evidence>
<feature type="binding site" evidence="3">
    <location>
        <position position="322"/>
    </location>
    <ligand>
        <name>phosphoenolpyruvate</name>
        <dbReference type="ChEBI" id="CHEBI:58702"/>
    </ligand>
</feature>
<feature type="binding site" evidence="3">
    <location>
        <position position="426"/>
    </location>
    <ligand>
        <name>Mn(2+)</name>
        <dbReference type="ChEBI" id="CHEBI:29035"/>
    </ligand>
</feature>
<dbReference type="Proteomes" id="UP000602745">
    <property type="component" value="Unassembled WGS sequence"/>
</dbReference>
<keyword evidence="3" id="KW-0104">Cadmium</keyword>
<feature type="binding site" evidence="3">
    <location>
        <position position="108"/>
    </location>
    <ligand>
        <name>phosphoenolpyruvate</name>
        <dbReference type="ChEBI" id="CHEBI:58702"/>
    </ligand>
</feature>
<feature type="binding site" evidence="3">
    <location>
        <position position="291"/>
    </location>
    <ligand>
        <name>phosphoenolpyruvate</name>
        <dbReference type="ChEBI" id="CHEBI:58702"/>
    </ligand>
</feature>
<dbReference type="EMBL" id="BMCP01000001">
    <property type="protein sequence ID" value="GGE37525.1"/>
    <property type="molecule type" value="Genomic_DNA"/>
</dbReference>
<evidence type="ECO:0000313" key="5">
    <source>
        <dbReference type="EMBL" id="GGE37525.1"/>
    </source>
</evidence>
<keyword evidence="6" id="KW-1185">Reference proteome</keyword>
<evidence type="ECO:0000256" key="2">
    <source>
        <dbReference type="ARBA" id="ARBA00022679"/>
    </source>
</evidence>
<name>A0A8J2VR62_9RHOB</name>
<feature type="binding site" evidence="3">
    <location>
        <position position="69"/>
    </location>
    <ligand>
        <name>Mn(2+)</name>
        <dbReference type="ChEBI" id="CHEBI:29035"/>
    </ligand>
</feature>
<dbReference type="SUPFAM" id="SSF51569">
    <property type="entry name" value="Aldolase"/>
    <property type="match status" value="1"/>
</dbReference>
<dbReference type="Gene3D" id="3.20.20.70">
    <property type="entry name" value="Aldolase class I"/>
    <property type="match status" value="1"/>
</dbReference>
<reference evidence="5" key="1">
    <citation type="journal article" date="2014" name="Int. J. Syst. Evol. Microbiol.">
        <title>Complete genome sequence of Corynebacterium casei LMG S-19264T (=DSM 44701T), isolated from a smear-ripened cheese.</title>
        <authorList>
            <consortium name="US DOE Joint Genome Institute (JGI-PGF)"/>
            <person name="Walter F."/>
            <person name="Albersmeier A."/>
            <person name="Kalinowski J."/>
            <person name="Ruckert C."/>
        </authorList>
    </citation>
    <scope>NUCLEOTIDE SEQUENCE</scope>
    <source>
        <strain evidence="5">CCM 7684</strain>
    </source>
</reference>
<comment type="cofactor">
    <cofactor evidence="3">
        <name>Mn(2+)</name>
        <dbReference type="ChEBI" id="CHEBI:29035"/>
    </cofactor>
    <cofactor evidence="3">
        <name>Co(2+)</name>
        <dbReference type="ChEBI" id="CHEBI:48828"/>
    </cofactor>
    <cofactor evidence="3">
        <name>Cd(2+)</name>
        <dbReference type="ChEBI" id="CHEBI:48775"/>
    </cofactor>
    <text evidence="3">Binds 1 divalent cation per subunit. The enzyme is active with manganese, cobalt or cadmium ions.</text>
</comment>
<feature type="binding site" evidence="3">
    <location>
        <position position="396"/>
    </location>
    <ligand>
        <name>Mn(2+)</name>
        <dbReference type="ChEBI" id="CHEBI:29035"/>
    </ligand>
</feature>
<dbReference type="PANTHER" id="PTHR21337">
    <property type="entry name" value="PHOSPHO-2-DEHYDRO-3-DEOXYHEPTONATE ALDOLASE 1, 2"/>
    <property type="match status" value="1"/>
</dbReference>
<dbReference type="PANTHER" id="PTHR21337:SF0">
    <property type="entry name" value="PHOSPHO-2-DEHYDRO-3-DEOXYHEPTONATE ALDOLASE"/>
    <property type="match status" value="1"/>
</dbReference>
<feature type="binding site" evidence="3">
    <location>
        <position position="354"/>
    </location>
    <ligand>
        <name>Mn(2+)</name>
        <dbReference type="ChEBI" id="CHEBI:29035"/>
    </ligand>
</feature>
<protein>
    <recommendedName>
        <fullName evidence="4">Phospho-2-dehydro-3-deoxyheptonate aldolase</fullName>
        <ecNumber evidence="4">2.5.1.54</ecNumber>
    </recommendedName>
</protein>
<reference evidence="5" key="2">
    <citation type="submission" date="2020-09" db="EMBL/GenBank/DDBJ databases">
        <authorList>
            <person name="Sun Q."/>
            <person name="Sedlacek I."/>
        </authorList>
    </citation>
    <scope>NUCLEOTIDE SEQUENCE</scope>
    <source>
        <strain evidence="5">CCM 7684</strain>
    </source>
</reference>
<dbReference type="NCBIfam" id="TIGR01358">
    <property type="entry name" value="DAHP_synth_II"/>
    <property type="match status" value="1"/>
</dbReference>
<comment type="caution">
    <text evidence="5">The sequence shown here is derived from an EMBL/GenBank/DDBJ whole genome shotgun (WGS) entry which is preliminary data.</text>
</comment>
<dbReference type="InterPro" id="IPR013785">
    <property type="entry name" value="Aldolase_TIM"/>
</dbReference>
<dbReference type="AlphaFoldDB" id="A0A8J2VR62"/>
<keyword evidence="3" id="KW-0464">Manganese</keyword>
<dbReference type="EC" id="2.5.1.54" evidence="4"/>
<accession>A0A8J2VR62</accession>
<dbReference type="InterPro" id="IPR002480">
    <property type="entry name" value="DAHP_synth_2"/>
</dbReference>
<organism evidence="5 6">
    <name type="scientific">Agaricicola taiwanensis</name>
    <dbReference type="NCBI Taxonomy" id="591372"/>
    <lineage>
        <taxon>Bacteria</taxon>
        <taxon>Pseudomonadati</taxon>
        <taxon>Pseudomonadota</taxon>
        <taxon>Alphaproteobacteria</taxon>
        <taxon>Rhodobacterales</taxon>
        <taxon>Paracoccaceae</taxon>
        <taxon>Agaricicola</taxon>
    </lineage>
</organism>
<dbReference type="Pfam" id="PF01474">
    <property type="entry name" value="DAHP_synth_2"/>
    <property type="match status" value="1"/>
</dbReference>
<keyword evidence="2 4" id="KW-0808">Transferase</keyword>
<comment type="similarity">
    <text evidence="1 4">Belongs to the class-II DAHP synthase family.</text>
</comment>